<evidence type="ECO:0000313" key="3">
    <source>
        <dbReference type="Proteomes" id="UP001642540"/>
    </source>
</evidence>
<keyword evidence="1" id="KW-0812">Transmembrane</keyword>
<comment type="caution">
    <text evidence="2">The sequence shown here is derived from an EMBL/GenBank/DDBJ whole genome shotgun (WGS) entry which is preliminary data.</text>
</comment>
<evidence type="ECO:0008006" key="4">
    <source>
        <dbReference type="Google" id="ProtNLM"/>
    </source>
</evidence>
<keyword evidence="1" id="KW-1133">Transmembrane helix</keyword>
<keyword evidence="3" id="KW-1185">Reference proteome</keyword>
<feature type="transmembrane region" description="Helical" evidence="1">
    <location>
        <begin position="9"/>
        <end position="32"/>
    </location>
</feature>
<evidence type="ECO:0000313" key="2">
    <source>
        <dbReference type="EMBL" id="CAL8087566.1"/>
    </source>
</evidence>
<reference evidence="2 3" key="1">
    <citation type="submission" date="2024-08" db="EMBL/GenBank/DDBJ databases">
        <authorList>
            <person name="Cucini C."/>
            <person name="Frati F."/>
        </authorList>
    </citation>
    <scope>NUCLEOTIDE SEQUENCE [LARGE SCALE GENOMIC DNA]</scope>
</reference>
<dbReference type="Proteomes" id="UP001642540">
    <property type="component" value="Unassembled WGS sequence"/>
</dbReference>
<proteinExistence type="predicted"/>
<sequence>MFRKLKETIFVLLFSFLTSLLLIPWFIIFLVVRQTVILLAKIYRSDFGNILPPLDTLMGEEDYTINTPKTSLVCTLKLKGDLSGQELCTLFNRTVLEATIKTSSQPKKTVPRYPELKQCQVDFMGYKFWKNDTNFKLETHIFEQKFQTTDLISNIHEEALNKLYKRKQSPWEIIVIRNYHEKDETDSKKTVLVARFHYSMADAKSILKLLVECLGQKPITFPNTQRWEPSYIDRLWIYIAFPWRFISQICFRGVLNSARNLDHPWRLRPICLSLPNNDFRVRTTLSYTNSYAQQHLTFESYPYLRSS</sequence>
<gene>
    <name evidence="2" type="ORF">ODALV1_LOCUS6783</name>
</gene>
<organism evidence="2 3">
    <name type="scientific">Orchesella dallaii</name>
    <dbReference type="NCBI Taxonomy" id="48710"/>
    <lineage>
        <taxon>Eukaryota</taxon>
        <taxon>Metazoa</taxon>
        <taxon>Ecdysozoa</taxon>
        <taxon>Arthropoda</taxon>
        <taxon>Hexapoda</taxon>
        <taxon>Collembola</taxon>
        <taxon>Entomobryomorpha</taxon>
        <taxon>Entomobryoidea</taxon>
        <taxon>Orchesellidae</taxon>
        <taxon>Orchesellinae</taxon>
        <taxon>Orchesella</taxon>
    </lineage>
</organism>
<evidence type="ECO:0000256" key="1">
    <source>
        <dbReference type="SAM" id="Phobius"/>
    </source>
</evidence>
<name>A0ABP1Q4L1_9HEXA</name>
<protein>
    <recommendedName>
        <fullName evidence="4">Diacylglycerol O-acyltransferase</fullName>
    </recommendedName>
</protein>
<keyword evidence="1" id="KW-0472">Membrane</keyword>
<accession>A0ABP1Q4L1</accession>
<dbReference type="EMBL" id="CAXLJM020000021">
    <property type="protein sequence ID" value="CAL8087566.1"/>
    <property type="molecule type" value="Genomic_DNA"/>
</dbReference>